<evidence type="ECO:0000313" key="3">
    <source>
        <dbReference type="Proteomes" id="UP000554482"/>
    </source>
</evidence>
<feature type="transmembrane region" description="Helical" evidence="1">
    <location>
        <begin position="7"/>
        <end position="29"/>
    </location>
</feature>
<keyword evidence="1" id="KW-0472">Membrane</keyword>
<gene>
    <name evidence="2" type="ORF">FRX31_004151</name>
</gene>
<dbReference type="AlphaFoldDB" id="A0A7J6X9Y0"/>
<protein>
    <submittedName>
        <fullName evidence="2">Uncharacterized protein</fullName>
    </submittedName>
</protein>
<organism evidence="2 3">
    <name type="scientific">Thalictrum thalictroides</name>
    <name type="common">Rue-anemone</name>
    <name type="synonym">Anemone thalictroides</name>
    <dbReference type="NCBI Taxonomy" id="46969"/>
    <lineage>
        <taxon>Eukaryota</taxon>
        <taxon>Viridiplantae</taxon>
        <taxon>Streptophyta</taxon>
        <taxon>Embryophyta</taxon>
        <taxon>Tracheophyta</taxon>
        <taxon>Spermatophyta</taxon>
        <taxon>Magnoliopsida</taxon>
        <taxon>Ranunculales</taxon>
        <taxon>Ranunculaceae</taxon>
        <taxon>Thalictroideae</taxon>
        <taxon>Thalictrum</taxon>
    </lineage>
</organism>
<keyword evidence="1" id="KW-1133">Transmembrane helix</keyword>
<evidence type="ECO:0000256" key="1">
    <source>
        <dbReference type="SAM" id="Phobius"/>
    </source>
</evidence>
<dbReference type="InterPro" id="IPR006747">
    <property type="entry name" value="DUF599"/>
</dbReference>
<dbReference type="OrthoDB" id="665451at2759"/>
<evidence type="ECO:0000313" key="2">
    <source>
        <dbReference type="EMBL" id="KAF5206263.1"/>
    </source>
</evidence>
<proteinExistence type="predicted"/>
<dbReference type="Proteomes" id="UP000554482">
    <property type="component" value="Unassembled WGS sequence"/>
</dbReference>
<comment type="caution">
    <text evidence="2">The sequence shown here is derived from an EMBL/GenBank/DDBJ whole genome shotgun (WGS) entry which is preliminary data.</text>
</comment>
<feature type="transmembrane region" description="Helical" evidence="1">
    <location>
        <begin position="77"/>
        <end position="97"/>
    </location>
</feature>
<reference evidence="2 3" key="1">
    <citation type="submission" date="2020-06" db="EMBL/GenBank/DDBJ databases">
        <title>Transcriptomic and genomic resources for Thalictrum thalictroides and T. hernandezii: Facilitating candidate gene discovery in an emerging model plant lineage.</title>
        <authorList>
            <person name="Arias T."/>
            <person name="Riano-Pachon D.M."/>
            <person name="Di Stilio V.S."/>
        </authorList>
    </citation>
    <scope>NUCLEOTIDE SEQUENCE [LARGE SCALE GENOMIC DNA]</scope>
    <source>
        <strain evidence="3">cv. WT478/WT964</strain>
        <tissue evidence="2">Leaves</tissue>
    </source>
</reference>
<name>A0A7J6X9Y0_THATH</name>
<accession>A0A7J6X9Y0</accession>
<dbReference type="PANTHER" id="PTHR31168">
    <property type="entry name" value="OS02G0292800 PROTEIN"/>
    <property type="match status" value="1"/>
</dbReference>
<keyword evidence="3" id="KW-1185">Reference proteome</keyword>
<dbReference type="EMBL" id="JABWDY010002966">
    <property type="protein sequence ID" value="KAF5206263.1"/>
    <property type="molecule type" value="Genomic_DNA"/>
</dbReference>
<keyword evidence="1" id="KW-0812">Transmembrane</keyword>
<dbReference type="Pfam" id="PF04654">
    <property type="entry name" value="DUF599"/>
    <property type="match status" value="1"/>
</dbReference>
<sequence length="109" mass="12334">MVFQKEYLDMVLVPCGIVIMFGYHIYLLYRIILYPHTTVIGYENHNKRAWVERMMQVDPDMKETGIALQVLSGNISAATYLASLSIGLSSLIGAWVGSSSNNIFMSRNR</sequence>
<dbReference type="PANTHER" id="PTHR31168:SF21">
    <property type="entry name" value="EMB|CAB89385.1"/>
    <property type="match status" value="1"/>
</dbReference>